<dbReference type="AlphaFoldDB" id="A0AA90NW56"/>
<evidence type="ECO:0000313" key="2">
    <source>
        <dbReference type="Proteomes" id="UP001178148"/>
    </source>
</evidence>
<reference evidence="1 2" key="1">
    <citation type="journal article" date="2023" name="bioRxiv">
        <title>An intranuclear bacterial parasite of deep-sea mussels expresses apoptosis inhibitors acquired from its host.</title>
        <authorList>
            <person name="Gonzalez Porras M.A."/>
            <person name="Assie A."/>
            <person name="Tietjen M."/>
            <person name="Violette M."/>
            <person name="Kleiner M."/>
            <person name="Gruber-Vodicka H."/>
            <person name="Dubilier N."/>
            <person name="Leisch N."/>
        </authorList>
    </citation>
    <scope>NUCLEOTIDE SEQUENCE [LARGE SCALE GENOMIC DNA]</scope>
    <source>
        <strain evidence="1">IAP13</strain>
    </source>
</reference>
<keyword evidence="2" id="KW-1185">Reference proteome</keyword>
<evidence type="ECO:0008006" key="3">
    <source>
        <dbReference type="Google" id="ProtNLM"/>
    </source>
</evidence>
<accession>A0AA90NW56</accession>
<proteinExistence type="predicted"/>
<comment type="caution">
    <text evidence="1">The sequence shown here is derived from an EMBL/GenBank/DDBJ whole genome shotgun (WGS) entry which is preliminary data.</text>
</comment>
<dbReference type="EMBL" id="JASXSV010000031">
    <property type="protein sequence ID" value="MDP0590107.1"/>
    <property type="molecule type" value="Genomic_DNA"/>
</dbReference>
<name>A0AA90NW56_9GAMM</name>
<sequence>MPFGEIMFRRFIALDISEYYKYHIPCSRHRNNPSKIHLHQSLHRNYDHSNLFR</sequence>
<organism evidence="1 2">
    <name type="scientific">Candidatus Endonucleibacter bathymodioli</name>
    <dbReference type="NCBI Taxonomy" id="539814"/>
    <lineage>
        <taxon>Bacteria</taxon>
        <taxon>Pseudomonadati</taxon>
        <taxon>Pseudomonadota</taxon>
        <taxon>Gammaproteobacteria</taxon>
        <taxon>Oceanospirillales</taxon>
        <taxon>Endozoicomonadaceae</taxon>
        <taxon>Candidatus Endonucleibacter</taxon>
    </lineage>
</organism>
<gene>
    <name evidence="1" type="ORF">QS748_13345</name>
</gene>
<evidence type="ECO:0000313" key="1">
    <source>
        <dbReference type="EMBL" id="MDP0590107.1"/>
    </source>
</evidence>
<dbReference type="Proteomes" id="UP001178148">
    <property type="component" value="Unassembled WGS sequence"/>
</dbReference>
<protein>
    <recommendedName>
        <fullName evidence="3">Transposase</fullName>
    </recommendedName>
</protein>